<evidence type="ECO:0000313" key="1">
    <source>
        <dbReference type="EMBL" id="JAH73645.1"/>
    </source>
</evidence>
<name>A0A0E9V846_ANGAN</name>
<reference evidence="1" key="2">
    <citation type="journal article" date="2015" name="Fish Shellfish Immunol.">
        <title>Early steps in the European eel (Anguilla anguilla)-Vibrio vulnificus interaction in the gills: Role of the RtxA13 toxin.</title>
        <authorList>
            <person name="Callol A."/>
            <person name="Pajuelo D."/>
            <person name="Ebbesson L."/>
            <person name="Teles M."/>
            <person name="MacKenzie S."/>
            <person name="Amaro C."/>
        </authorList>
    </citation>
    <scope>NUCLEOTIDE SEQUENCE</scope>
</reference>
<sequence length="20" mass="2099">MTTQSEKGTQCCSLLSLTPA</sequence>
<accession>A0A0E9V846</accession>
<dbReference type="EMBL" id="GBXM01034932">
    <property type="protein sequence ID" value="JAH73645.1"/>
    <property type="molecule type" value="Transcribed_RNA"/>
</dbReference>
<dbReference type="AlphaFoldDB" id="A0A0E9V846"/>
<organism evidence="1">
    <name type="scientific">Anguilla anguilla</name>
    <name type="common">European freshwater eel</name>
    <name type="synonym">Muraena anguilla</name>
    <dbReference type="NCBI Taxonomy" id="7936"/>
    <lineage>
        <taxon>Eukaryota</taxon>
        <taxon>Metazoa</taxon>
        <taxon>Chordata</taxon>
        <taxon>Craniata</taxon>
        <taxon>Vertebrata</taxon>
        <taxon>Euteleostomi</taxon>
        <taxon>Actinopterygii</taxon>
        <taxon>Neopterygii</taxon>
        <taxon>Teleostei</taxon>
        <taxon>Anguilliformes</taxon>
        <taxon>Anguillidae</taxon>
        <taxon>Anguilla</taxon>
    </lineage>
</organism>
<reference evidence="1" key="1">
    <citation type="submission" date="2014-11" db="EMBL/GenBank/DDBJ databases">
        <authorList>
            <person name="Amaro Gonzalez C."/>
        </authorList>
    </citation>
    <scope>NUCLEOTIDE SEQUENCE</scope>
</reference>
<protein>
    <submittedName>
        <fullName evidence="1">Uncharacterized protein</fullName>
    </submittedName>
</protein>
<proteinExistence type="predicted"/>